<comment type="caution">
    <text evidence="1">The sequence shown here is derived from an EMBL/GenBank/DDBJ whole genome shotgun (WGS) entry which is preliminary data.</text>
</comment>
<proteinExistence type="predicted"/>
<dbReference type="STRING" id="1121877.FEAC_11060"/>
<dbReference type="GO" id="GO:0005829">
    <property type="term" value="C:cytosol"/>
    <property type="evidence" value="ECO:0007669"/>
    <property type="project" value="TreeGrafter"/>
</dbReference>
<sequence length="97" mass="10660">MVVADGVRSGAMALPKTWFGSDCENVSSQGDFGRQRDPSENTNGLLRQYMPKGTDLSEYSKADLNNKIQRSLNGRLRKTLGYKTSVEKLAECVALST</sequence>
<evidence type="ECO:0008006" key="3">
    <source>
        <dbReference type="Google" id="ProtNLM"/>
    </source>
</evidence>
<dbReference type="Proteomes" id="UP000032336">
    <property type="component" value="Unassembled WGS sequence"/>
</dbReference>
<organism evidence="1 2">
    <name type="scientific">Ferrimicrobium acidiphilum DSM 19497</name>
    <dbReference type="NCBI Taxonomy" id="1121877"/>
    <lineage>
        <taxon>Bacteria</taxon>
        <taxon>Bacillati</taxon>
        <taxon>Actinomycetota</taxon>
        <taxon>Acidimicrobiia</taxon>
        <taxon>Acidimicrobiales</taxon>
        <taxon>Acidimicrobiaceae</taxon>
        <taxon>Ferrimicrobium</taxon>
    </lineage>
</organism>
<name>A0A0D8FV53_9ACTN</name>
<evidence type="ECO:0000313" key="2">
    <source>
        <dbReference type="Proteomes" id="UP000032336"/>
    </source>
</evidence>
<reference evidence="1 2" key="1">
    <citation type="submission" date="2015-01" db="EMBL/GenBank/DDBJ databases">
        <title>Draft genome of the acidophilic iron oxidizer Ferrimicrobium acidiphilum strain T23.</title>
        <authorList>
            <person name="Poehlein A."/>
            <person name="Eisen S."/>
            <person name="Schloemann M."/>
            <person name="Johnson B.D."/>
            <person name="Daniel R."/>
            <person name="Muehling M."/>
        </authorList>
    </citation>
    <scope>NUCLEOTIDE SEQUENCE [LARGE SCALE GENOMIC DNA]</scope>
    <source>
        <strain evidence="1 2">T23</strain>
    </source>
</reference>
<dbReference type="PANTHER" id="PTHR10948:SF23">
    <property type="entry name" value="TRANSPOSASE INSI FOR INSERTION SEQUENCE ELEMENT IS30A-RELATED"/>
    <property type="match status" value="1"/>
</dbReference>
<keyword evidence="2" id="KW-1185">Reference proteome</keyword>
<dbReference type="GO" id="GO:0032196">
    <property type="term" value="P:transposition"/>
    <property type="evidence" value="ECO:0007669"/>
    <property type="project" value="TreeGrafter"/>
</dbReference>
<evidence type="ECO:0000313" key="1">
    <source>
        <dbReference type="EMBL" id="KJE77173.1"/>
    </source>
</evidence>
<dbReference type="AlphaFoldDB" id="A0A0D8FV53"/>
<dbReference type="GO" id="GO:0004803">
    <property type="term" value="F:transposase activity"/>
    <property type="evidence" value="ECO:0007669"/>
    <property type="project" value="TreeGrafter"/>
</dbReference>
<dbReference type="InterPro" id="IPR051917">
    <property type="entry name" value="Transposase-Integrase"/>
</dbReference>
<dbReference type="PANTHER" id="PTHR10948">
    <property type="entry name" value="TRANSPOSASE"/>
    <property type="match status" value="1"/>
</dbReference>
<dbReference type="PATRIC" id="fig|1121877.4.peg.1208"/>
<gene>
    <name evidence="1" type="ORF">FEAC_11060</name>
</gene>
<dbReference type="EMBL" id="JXUW01000007">
    <property type="protein sequence ID" value="KJE77173.1"/>
    <property type="molecule type" value="Genomic_DNA"/>
</dbReference>
<accession>A0A0D8FV53</accession>
<protein>
    <recommendedName>
        <fullName evidence="3">Integrase catalytic domain-containing protein</fullName>
    </recommendedName>
</protein>